<keyword evidence="11" id="KW-0472">Membrane</keyword>
<keyword evidence="7" id="KW-0547">Nucleotide-binding</keyword>
<comment type="subcellular location">
    <subcellularLocation>
        <location evidence="2">Membrane</location>
    </subcellularLocation>
</comment>
<dbReference type="FunFam" id="1.10.287.130:FF:000038">
    <property type="entry name" value="Sensory transduction histidine kinase"/>
    <property type="match status" value="1"/>
</dbReference>
<reference evidence="18" key="1">
    <citation type="submission" date="2019-10" db="EMBL/GenBank/DDBJ databases">
        <title>Draft genome sequece of Microseira wollei NIES-4236.</title>
        <authorList>
            <person name="Yamaguchi H."/>
            <person name="Suzuki S."/>
            <person name="Kawachi M."/>
        </authorList>
    </citation>
    <scope>NUCLEOTIDE SEQUENCE</scope>
    <source>
        <strain evidence="18">NIES-4236</strain>
    </source>
</reference>
<keyword evidence="19" id="KW-1185">Reference proteome</keyword>
<feature type="coiled-coil region" evidence="15">
    <location>
        <begin position="134"/>
        <end position="189"/>
    </location>
</feature>
<feature type="modified residue" description="4-aspartylphosphate" evidence="14">
    <location>
        <position position="496"/>
    </location>
</feature>
<evidence type="ECO:0000256" key="7">
    <source>
        <dbReference type="ARBA" id="ARBA00022741"/>
    </source>
</evidence>
<dbReference type="InterPro" id="IPR005467">
    <property type="entry name" value="His_kinase_dom"/>
</dbReference>
<evidence type="ECO:0000256" key="14">
    <source>
        <dbReference type="PROSITE-ProRule" id="PRU00169"/>
    </source>
</evidence>
<evidence type="ECO:0000256" key="10">
    <source>
        <dbReference type="ARBA" id="ARBA00023012"/>
    </source>
</evidence>
<dbReference type="PROSITE" id="PS50109">
    <property type="entry name" value="HIS_KIN"/>
    <property type="match status" value="1"/>
</dbReference>
<evidence type="ECO:0000259" key="17">
    <source>
        <dbReference type="PROSITE" id="PS50110"/>
    </source>
</evidence>
<feature type="domain" description="Response regulatory" evidence="17">
    <location>
        <begin position="5"/>
        <end position="128"/>
    </location>
</feature>
<keyword evidence="15" id="KW-0175">Coiled coil</keyword>
<feature type="modified residue" description="4-aspartylphosphate" evidence="14">
    <location>
        <position position="62"/>
    </location>
</feature>
<evidence type="ECO:0000256" key="1">
    <source>
        <dbReference type="ARBA" id="ARBA00000085"/>
    </source>
</evidence>
<comment type="similarity">
    <text evidence="3">In the N-terminal section; belongs to the phytochrome family.</text>
</comment>
<evidence type="ECO:0000256" key="11">
    <source>
        <dbReference type="ARBA" id="ARBA00023136"/>
    </source>
</evidence>
<accession>A0AAV3XCL4</accession>
<dbReference type="SMART" id="SM00448">
    <property type="entry name" value="REC"/>
    <property type="match status" value="2"/>
</dbReference>
<evidence type="ECO:0000256" key="13">
    <source>
        <dbReference type="ARBA" id="ARBA00074306"/>
    </source>
</evidence>
<comment type="caution">
    <text evidence="18">The sequence shown here is derived from an EMBL/GenBank/DDBJ whole genome shotgun (WGS) entry which is preliminary data.</text>
</comment>
<dbReference type="Proteomes" id="UP001050975">
    <property type="component" value="Unassembled WGS sequence"/>
</dbReference>
<dbReference type="GO" id="GO:0016020">
    <property type="term" value="C:membrane"/>
    <property type="evidence" value="ECO:0007669"/>
    <property type="project" value="UniProtKB-SubCell"/>
</dbReference>
<evidence type="ECO:0000256" key="9">
    <source>
        <dbReference type="ARBA" id="ARBA00022840"/>
    </source>
</evidence>
<protein>
    <recommendedName>
        <fullName evidence="13">Circadian input-output histidine kinase CikA</fullName>
        <ecNumber evidence="4">2.7.13.3</ecNumber>
    </recommendedName>
</protein>
<dbReference type="Pfam" id="PF00072">
    <property type="entry name" value="Response_reg"/>
    <property type="match status" value="2"/>
</dbReference>
<keyword evidence="5 14" id="KW-0597">Phosphoprotein</keyword>
<dbReference type="SUPFAM" id="SSF52172">
    <property type="entry name" value="CheY-like"/>
    <property type="match status" value="2"/>
</dbReference>
<dbReference type="GO" id="GO:0000155">
    <property type="term" value="F:phosphorelay sensor kinase activity"/>
    <property type="evidence" value="ECO:0007669"/>
    <property type="project" value="InterPro"/>
</dbReference>
<dbReference type="InterPro" id="IPR036097">
    <property type="entry name" value="HisK_dim/P_sf"/>
</dbReference>
<dbReference type="AlphaFoldDB" id="A0AAV3XCL4"/>
<dbReference type="PRINTS" id="PR00344">
    <property type="entry name" value="BCTRLSENSOR"/>
</dbReference>
<dbReference type="EC" id="2.7.13.3" evidence="4"/>
<dbReference type="GO" id="GO:0005524">
    <property type="term" value="F:ATP binding"/>
    <property type="evidence" value="ECO:0007669"/>
    <property type="project" value="UniProtKB-KW"/>
</dbReference>
<dbReference type="Gene3D" id="3.40.50.2300">
    <property type="match status" value="2"/>
</dbReference>
<keyword evidence="12" id="KW-0131">Cell cycle</keyword>
<evidence type="ECO:0000259" key="16">
    <source>
        <dbReference type="PROSITE" id="PS50109"/>
    </source>
</evidence>
<name>A0AAV3XCL4_9CYAN</name>
<dbReference type="InterPro" id="IPR001789">
    <property type="entry name" value="Sig_transdc_resp-reg_receiver"/>
</dbReference>
<dbReference type="EMBL" id="BLAY01000059">
    <property type="protein sequence ID" value="GET39133.1"/>
    <property type="molecule type" value="Genomic_DNA"/>
</dbReference>
<dbReference type="PANTHER" id="PTHR45339:SF1">
    <property type="entry name" value="HYBRID SIGNAL TRANSDUCTION HISTIDINE KINASE J"/>
    <property type="match status" value="1"/>
</dbReference>
<evidence type="ECO:0000256" key="8">
    <source>
        <dbReference type="ARBA" id="ARBA00022777"/>
    </source>
</evidence>
<dbReference type="FunFam" id="3.30.565.10:FF:000010">
    <property type="entry name" value="Sensor histidine kinase RcsC"/>
    <property type="match status" value="1"/>
</dbReference>
<dbReference type="SMART" id="SM00387">
    <property type="entry name" value="HATPase_c"/>
    <property type="match status" value="1"/>
</dbReference>
<keyword evidence="9" id="KW-0067">ATP-binding</keyword>
<dbReference type="CDD" id="cd00082">
    <property type="entry name" value="HisKA"/>
    <property type="match status" value="1"/>
</dbReference>
<gene>
    <name evidence="18" type="ORF">MiSe_38970</name>
</gene>
<dbReference type="PROSITE" id="PS50110">
    <property type="entry name" value="RESPONSE_REGULATORY"/>
    <property type="match status" value="2"/>
</dbReference>
<proteinExistence type="inferred from homology"/>
<evidence type="ECO:0000313" key="18">
    <source>
        <dbReference type="EMBL" id="GET39133.1"/>
    </source>
</evidence>
<dbReference type="SUPFAM" id="SSF47384">
    <property type="entry name" value="Homodimeric domain of signal transducing histidine kinase"/>
    <property type="match status" value="1"/>
</dbReference>
<dbReference type="Pfam" id="PF00512">
    <property type="entry name" value="HisKA"/>
    <property type="match status" value="1"/>
</dbReference>
<sequence>MFKGAIVCVDDQKLVLIGLRDQLIRLVGDEYAIQLAESGKEALEIFAELEREGMEIPLVICDQIMPKMRGDELLIALHARYPKTRKILLTGEASMNAVINAVNRANLYRYISKPWDEEDLGLTVREAIRSYFQDKQLNEQNEALRRFNQDLERLNASLEQRVDERTGELMEANQHLQQAKEAAEAANLAKSTFLANMSHELRTPLNAILGFTQVMSGDSSISSENRQYLDIIQRSGKHLLKLINDVLDMSRIEAGRIKLEEKSFDLYRLLNDLELMLCLKAEENQLLLIFERSQQVPQYITGDENKLRQVLLNLLGNALKFTQQGSIILRVKVEKKEESNLQNTINLLFEVEDTGPGINAEEMELLFEAFMQAKNSQKSQAGAGLGLAISRKFVNLMGGDITVDSVVGKGSTFRFNIQASLAEASDLPEQSSRWRIIGLAPDQPVYRLLVVEDNWENSLLLVKLLSSLGFEVKEAKNGLEAIALWESWKPDLILMDMRMPVMNGYEATKRIKATVKGQATVIIAVTSSAFEEDRSEILSIGCDDFVRKPFQEEIIFAKLAEHLGVRYLYQEITAESIASKPPTEPANLDSLTPNSLKVMPKEWIAQLYLAASMCRDDLILELLEQIPQNYTDMAKDLGELNYNFQFEEIMHMTEFAAPDSVNSNINYLT</sequence>
<keyword evidence="8" id="KW-0418">Kinase</keyword>
<dbReference type="InterPro" id="IPR003661">
    <property type="entry name" value="HisK_dim/P_dom"/>
</dbReference>
<evidence type="ECO:0000313" key="19">
    <source>
        <dbReference type="Proteomes" id="UP001050975"/>
    </source>
</evidence>
<dbReference type="InterPro" id="IPR036890">
    <property type="entry name" value="HATPase_C_sf"/>
</dbReference>
<dbReference type="SUPFAM" id="SSF55874">
    <property type="entry name" value="ATPase domain of HSP90 chaperone/DNA topoisomerase II/histidine kinase"/>
    <property type="match status" value="1"/>
</dbReference>
<dbReference type="Pfam" id="PF02518">
    <property type="entry name" value="HATPase_c"/>
    <property type="match status" value="1"/>
</dbReference>
<evidence type="ECO:0000256" key="3">
    <source>
        <dbReference type="ARBA" id="ARBA00006402"/>
    </source>
</evidence>
<dbReference type="InterPro" id="IPR011006">
    <property type="entry name" value="CheY-like_superfamily"/>
</dbReference>
<feature type="domain" description="Histidine kinase" evidence="16">
    <location>
        <begin position="196"/>
        <end position="421"/>
    </location>
</feature>
<dbReference type="PANTHER" id="PTHR45339">
    <property type="entry name" value="HYBRID SIGNAL TRANSDUCTION HISTIDINE KINASE J"/>
    <property type="match status" value="1"/>
</dbReference>
<evidence type="ECO:0000256" key="12">
    <source>
        <dbReference type="ARBA" id="ARBA00023306"/>
    </source>
</evidence>
<evidence type="ECO:0000256" key="2">
    <source>
        <dbReference type="ARBA" id="ARBA00004370"/>
    </source>
</evidence>
<dbReference type="InterPro" id="IPR004358">
    <property type="entry name" value="Sig_transdc_His_kin-like_C"/>
</dbReference>
<organism evidence="18 19">
    <name type="scientific">Microseira wollei NIES-4236</name>
    <dbReference type="NCBI Taxonomy" id="2530354"/>
    <lineage>
        <taxon>Bacteria</taxon>
        <taxon>Bacillati</taxon>
        <taxon>Cyanobacteriota</taxon>
        <taxon>Cyanophyceae</taxon>
        <taxon>Oscillatoriophycideae</taxon>
        <taxon>Aerosakkonematales</taxon>
        <taxon>Aerosakkonemataceae</taxon>
        <taxon>Microseira</taxon>
    </lineage>
</organism>
<dbReference type="CDD" id="cd17546">
    <property type="entry name" value="REC_hyHK_CKI1_RcsC-like"/>
    <property type="match status" value="1"/>
</dbReference>
<dbReference type="CDD" id="cd16922">
    <property type="entry name" value="HATPase_EvgS-ArcB-TorS-like"/>
    <property type="match status" value="1"/>
</dbReference>
<keyword evidence="10" id="KW-0902">Two-component regulatory system</keyword>
<dbReference type="RefSeq" id="WP_226584137.1">
    <property type="nucleotide sequence ID" value="NZ_BLAY01000059.1"/>
</dbReference>
<dbReference type="InterPro" id="IPR003594">
    <property type="entry name" value="HATPase_dom"/>
</dbReference>
<dbReference type="Gene3D" id="3.30.565.10">
    <property type="entry name" value="Histidine kinase-like ATPase, C-terminal domain"/>
    <property type="match status" value="1"/>
</dbReference>
<evidence type="ECO:0000256" key="15">
    <source>
        <dbReference type="SAM" id="Coils"/>
    </source>
</evidence>
<evidence type="ECO:0000256" key="6">
    <source>
        <dbReference type="ARBA" id="ARBA00022679"/>
    </source>
</evidence>
<dbReference type="Gene3D" id="1.10.287.130">
    <property type="match status" value="1"/>
</dbReference>
<evidence type="ECO:0000256" key="5">
    <source>
        <dbReference type="ARBA" id="ARBA00022553"/>
    </source>
</evidence>
<evidence type="ECO:0000256" key="4">
    <source>
        <dbReference type="ARBA" id="ARBA00012438"/>
    </source>
</evidence>
<keyword evidence="6" id="KW-0808">Transferase</keyword>
<comment type="catalytic activity">
    <reaction evidence="1">
        <text>ATP + protein L-histidine = ADP + protein N-phospho-L-histidine.</text>
        <dbReference type="EC" id="2.7.13.3"/>
    </reaction>
</comment>
<dbReference type="SMART" id="SM00388">
    <property type="entry name" value="HisKA"/>
    <property type="match status" value="1"/>
</dbReference>
<feature type="domain" description="Response regulatory" evidence="17">
    <location>
        <begin position="447"/>
        <end position="563"/>
    </location>
</feature>